<dbReference type="STRING" id="225359.A0A2S4PKX9"/>
<dbReference type="PANTHER" id="PTHR11188">
    <property type="entry name" value="ARRESTIN DOMAIN CONTAINING PROTEIN"/>
    <property type="match status" value="1"/>
</dbReference>
<dbReference type="InterPro" id="IPR011022">
    <property type="entry name" value="Arrestin_C-like"/>
</dbReference>
<feature type="domain" description="Arrestin C-terminal-like" evidence="2">
    <location>
        <begin position="459"/>
        <end position="674"/>
    </location>
</feature>
<keyword evidence="4" id="KW-1185">Reference proteome</keyword>
<dbReference type="AlphaFoldDB" id="A0A2S4PKX9"/>
<feature type="region of interest" description="Disordered" evidence="1">
    <location>
        <begin position="708"/>
        <end position="744"/>
    </location>
</feature>
<protein>
    <recommendedName>
        <fullName evidence="2">Arrestin C-terminal-like domain-containing protein</fullName>
    </recommendedName>
</protein>
<dbReference type="GO" id="GO:0031625">
    <property type="term" value="F:ubiquitin protein ligase binding"/>
    <property type="evidence" value="ECO:0007669"/>
    <property type="project" value="TreeGrafter"/>
</dbReference>
<dbReference type="GO" id="GO:0070086">
    <property type="term" value="P:ubiquitin-dependent endocytosis"/>
    <property type="evidence" value="ECO:0007669"/>
    <property type="project" value="TreeGrafter"/>
</dbReference>
<dbReference type="Proteomes" id="UP000237438">
    <property type="component" value="Unassembled WGS sequence"/>
</dbReference>
<evidence type="ECO:0000259" key="2">
    <source>
        <dbReference type="SMART" id="SM01017"/>
    </source>
</evidence>
<dbReference type="GO" id="GO:0005829">
    <property type="term" value="C:cytosol"/>
    <property type="evidence" value="ECO:0007669"/>
    <property type="project" value="TreeGrafter"/>
</dbReference>
<feature type="region of interest" description="Disordered" evidence="1">
    <location>
        <begin position="91"/>
        <end position="128"/>
    </location>
</feature>
<feature type="compositionally biased region" description="Polar residues" evidence="1">
    <location>
        <begin position="708"/>
        <end position="731"/>
    </location>
</feature>
<dbReference type="GO" id="GO:0030674">
    <property type="term" value="F:protein-macromolecule adaptor activity"/>
    <property type="evidence" value="ECO:0007669"/>
    <property type="project" value="TreeGrafter"/>
</dbReference>
<comment type="caution">
    <text evidence="3">The sequence shown here is derived from an EMBL/GenBank/DDBJ whole genome shotgun (WGS) entry which is preliminary data.</text>
</comment>
<feature type="compositionally biased region" description="Basic and acidic residues" evidence="1">
    <location>
        <begin position="864"/>
        <end position="874"/>
    </location>
</feature>
<dbReference type="InterPro" id="IPR050357">
    <property type="entry name" value="Arrestin_domain-protein"/>
</dbReference>
<dbReference type="SMART" id="SM01017">
    <property type="entry name" value="Arrestin_C"/>
    <property type="match status" value="1"/>
</dbReference>
<dbReference type="OrthoDB" id="2238745at2759"/>
<dbReference type="EMBL" id="PEDP01002430">
    <property type="protein sequence ID" value="POS82667.1"/>
    <property type="molecule type" value="Genomic_DNA"/>
</dbReference>
<proteinExistence type="predicted"/>
<evidence type="ECO:0000313" key="4">
    <source>
        <dbReference type="Proteomes" id="UP000237438"/>
    </source>
</evidence>
<feature type="region of interest" description="Disordered" evidence="1">
    <location>
        <begin position="854"/>
        <end position="874"/>
    </location>
</feature>
<name>A0A2S4PKX9_9PEZI</name>
<dbReference type="Gene3D" id="2.60.40.640">
    <property type="match status" value="1"/>
</dbReference>
<sequence length="874" mass="97310">MPDGVSVARARRSTVDYDLLPPDAIERIPSPPCRPRLRRAFSIQEIRLPNNYVPSIDVGSSKKSRLKRIFPYKKAKRLLVSALVSLTPKASYDSNQTNSLPLGVVERPENRSTSETRQPSTGHLKEELPTRKKRRFMGLSIMSRSSIGGNSWRPFFNTETSTSGNVINPASPTSGMIGTPRTLNSQKCAGEEEKPLASVNEISCSIFLAEPVIYLMGLDHDGTIRDINGTNVALLRGTLRLNVTKNAKLKAVSLKFSGHAKTIWPEGIPPNNFSNSEECPLRTQFIPFFNALYKGSESSYGDLCNYTLRDSNSTVPSASNQASESPKQNQQGSFLLSGITNRAGKYNTVPLISEGKKISVPSIKIQQKSDSMLSSVQTKGYKVFYPGVYDYSFELPIDNNLPETTNLLMAKIKWELEATIERAGAFKTKLVGKKEVPVVRVPSQDSLELVEPIAVSRTWDQHLNYDIIISGKSFPIGSKIPIAIKLTPLAKVHVHKVKVFLSENIEYFARRKSVHRKDIKKRLLLLEKAAGKPVAKEFWPSEVKILGGELTEEEREMRRLEAMQLREAEAKRNNTSPEPLPIRSENLLGDIDLGVDKWCRQTEIEMSVQIPTCETMEKDRTKRLSHDCSWTNVNVNHWLKILIRLSRYDADDPSKRRHYEISVDSPVTLLNCRATLANISLPEYSGLNLEIQGTQQVCGCQSSRQANQTSASLDPSNEISSMAHQPSSNLFSPGPSRPAFSNSPTHILASAQRPIHLLRSPSFQPPPFDAEQPPPPIITPPPLYDKVIGTPSHDGLADYFVRLGEYEGEAIEDEDTISPADNNCVNASNSYTNSGRQTEIMDLSQEYTFGMTGTNSITAAHTPESQRHELKEKK</sequence>
<organism evidence="3 4">
    <name type="scientific">Erysiphe pulchra</name>
    <dbReference type="NCBI Taxonomy" id="225359"/>
    <lineage>
        <taxon>Eukaryota</taxon>
        <taxon>Fungi</taxon>
        <taxon>Dikarya</taxon>
        <taxon>Ascomycota</taxon>
        <taxon>Pezizomycotina</taxon>
        <taxon>Leotiomycetes</taxon>
        <taxon>Erysiphales</taxon>
        <taxon>Erysiphaceae</taxon>
        <taxon>Erysiphe</taxon>
    </lineage>
</organism>
<evidence type="ECO:0000313" key="3">
    <source>
        <dbReference type="EMBL" id="POS82667.1"/>
    </source>
</evidence>
<feature type="non-terminal residue" evidence="3">
    <location>
        <position position="874"/>
    </location>
</feature>
<dbReference type="PANTHER" id="PTHR11188:SF174">
    <property type="entry name" value="ARRESTIN-RELATED TRAFFICKING ADAPTER 10-RELATED"/>
    <property type="match status" value="1"/>
</dbReference>
<evidence type="ECO:0000256" key="1">
    <source>
        <dbReference type="SAM" id="MobiDB-lite"/>
    </source>
</evidence>
<accession>A0A2S4PKX9</accession>
<gene>
    <name evidence="3" type="ORF">EPUL_005983</name>
</gene>
<reference evidence="3 4" key="1">
    <citation type="submission" date="2017-10" db="EMBL/GenBank/DDBJ databases">
        <title>Development of genomic resources for the powdery mildew, Erysiphe pulchra.</title>
        <authorList>
            <person name="Wadl P.A."/>
            <person name="Mack B.M."/>
            <person name="Moore G."/>
            <person name="Beltz S.B."/>
        </authorList>
    </citation>
    <scope>NUCLEOTIDE SEQUENCE [LARGE SCALE GENOMIC DNA]</scope>
    <source>
        <strain evidence="3">Cflorida</strain>
    </source>
</reference>
<dbReference type="InterPro" id="IPR014752">
    <property type="entry name" value="Arrestin-like_C"/>
</dbReference>
<dbReference type="Pfam" id="PF02752">
    <property type="entry name" value="Arrestin_C"/>
    <property type="match status" value="1"/>
</dbReference>